<accession>A0ABS6XH73</accession>
<name>A0ABS6XH73_9BACT</name>
<dbReference type="InterPro" id="IPR019734">
    <property type="entry name" value="TPR_rpt"/>
</dbReference>
<dbReference type="InterPro" id="IPR011990">
    <property type="entry name" value="TPR-like_helical_dom_sf"/>
</dbReference>
<evidence type="ECO:0000259" key="3">
    <source>
        <dbReference type="Pfam" id="PF19413"/>
    </source>
</evidence>
<dbReference type="Proteomes" id="UP000774935">
    <property type="component" value="Unassembled WGS sequence"/>
</dbReference>
<keyword evidence="5" id="KW-1185">Reference proteome</keyword>
<evidence type="ECO:0000313" key="5">
    <source>
        <dbReference type="Proteomes" id="UP000774935"/>
    </source>
</evidence>
<gene>
    <name evidence="4" type="ORF">KYK27_15515</name>
</gene>
<dbReference type="SUPFAM" id="SSF48452">
    <property type="entry name" value="TPR-like"/>
    <property type="match status" value="1"/>
</dbReference>
<keyword evidence="1" id="KW-0677">Repeat</keyword>
<dbReference type="InterPro" id="IPR051685">
    <property type="entry name" value="Ycf3/AcsC/BcsC/TPR_MFPF"/>
</dbReference>
<dbReference type="Gene3D" id="1.25.40.10">
    <property type="entry name" value="Tetratricopeptide repeat domain"/>
    <property type="match status" value="1"/>
</dbReference>
<sequence>MKALLITLTFLAIAAWFPSLTFGQSSTEADFQKAREIAFEQKNYSQAIELCKQVLQQDSQYIDARILLGRLHYWNGSPDSAIVELEKAYRQMPAYEDAAQALANVLYFEKQYDEALQYLAAGLSRLPQSRGLLTRKATVLAGMANYKQAYSLADSLLAGDPSNDQLLALTSQLREYSYENRIELTYDYTYFEKQFGDAWHLAGISYGRQTKIGPVTGRVSYANRFASKGWQFEADAYPRLSRTVYAYTSFAYSADLPIFSKVRAGLSLYANLPKAWEVEGGARFLRFDESIWAYTFSVGKYIQNFWINGRTYLTQGNNSVSNAYSLTTRYYLKSADNYASLIVGWGISPDDRSQAVRLNSSEKLQTFRIGGGYRFAVAKRHIFSLNGTYENVEYLPETKGNQLNISTLYQFRF</sequence>
<keyword evidence="2" id="KW-0802">TPR repeat</keyword>
<dbReference type="Pfam" id="PF19413">
    <property type="entry name" value="YaiO"/>
    <property type="match status" value="1"/>
</dbReference>
<dbReference type="RefSeq" id="WP_199111181.1">
    <property type="nucleotide sequence ID" value="NZ_JAHWXQ010000005.1"/>
</dbReference>
<dbReference type="SMART" id="SM00028">
    <property type="entry name" value="TPR"/>
    <property type="match status" value="3"/>
</dbReference>
<reference evidence="4 5" key="1">
    <citation type="submission" date="2021-07" db="EMBL/GenBank/DDBJ databases">
        <authorList>
            <person name="Kim M.K."/>
        </authorList>
    </citation>
    <scope>NUCLEOTIDE SEQUENCE [LARGE SCALE GENOMIC DNA]</scope>
    <source>
        <strain evidence="4 5">HLY7-15</strain>
    </source>
</reference>
<dbReference type="EMBL" id="JAHWXQ010000005">
    <property type="protein sequence ID" value="MBW3366471.1"/>
    <property type="molecule type" value="Genomic_DNA"/>
</dbReference>
<organism evidence="4 5">
    <name type="scientific">Pontibacter populi</name>
    <dbReference type="NCBI Taxonomy" id="890055"/>
    <lineage>
        <taxon>Bacteria</taxon>
        <taxon>Pseudomonadati</taxon>
        <taxon>Bacteroidota</taxon>
        <taxon>Cytophagia</taxon>
        <taxon>Cytophagales</taxon>
        <taxon>Hymenobacteraceae</taxon>
        <taxon>Pontibacter</taxon>
    </lineage>
</organism>
<protein>
    <submittedName>
        <fullName evidence="4">YaiO family outer membrane beta-barrel protein</fullName>
    </submittedName>
</protein>
<evidence type="ECO:0000256" key="2">
    <source>
        <dbReference type="ARBA" id="ARBA00022803"/>
    </source>
</evidence>
<dbReference type="PANTHER" id="PTHR44943:SF8">
    <property type="entry name" value="TPR REPEAT-CONTAINING PROTEIN MJ0263"/>
    <property type="match status" value="1"/>
</dbReference>
<feature type="domain" description="YaiO beta-barrel" evidence="3">
    <location>
        <begin position="179"/>
        <end position="351"/>
    </location>
</feature>
<dbReference type="Pfam" id="PF14559">
    <property type="entry name" value="TPR_19"/>
    <property type="match status" value="1"/>
</dbReference>
<dbReference type="NCBIfam" id="TIGR04390">
    <property type="entry name" value="OMP_YaiO_dom"/>
    <property type="match status" value="1"/>
</dbReference>
<proteinExistence type="predicted"/>
<comment type="caution">
    <text evidence="4">The sequence shown here is derived from an EMBL/GenBank/DDBJ whole genome shotgun (WGS) entry which is preliminary data.</text>
</comment>
<evidence type="ECO:0000313" key="4">
    <source>
        <dbReference type="EMBL" id="MBW3366471.1"/>
    </source>
</evidence>
<evidence type="ECO:0000256" key="1">
    <source>
        <dbReference type="ARBA" id="ARBA00022737"/>
    </source>
</evidence>
<dbReference type="InterPro" id="IPR030887">
    <property type="entry name" value="Beta-barrel_YaiO"/>
</dbReference>
<dbReference type="PANTHER" id="PTHR44943">
    <property type="entry name" value="CELLULOSE SYNTHASE OPERON PROTEIN C"/>
    <property type="match status" value="1"/>
</dbReference>